<dbReference type="AlphaFoldDB" id="A0A7X1AYH9"/>
<dbReference type="SUPFAM" id="SSF110942">
    <property type="entry name" value="HSP90 C-terminal domain"/>
    <property type="match status" value="1"/>
</dbReference>
<dbReference type="SUPFAM" id="SSF54211">
    <property type="entry name" value="Ribosomal protein S5 domain 2-like"/>
    <property type="match status" value="1"/>
</dbReference>
<dbReference type="FunFam" id="3.40.50.11260:FF:000004">
    <property type="entry name" value="Heat shock protein 75 mitochondrial"/>
    <property type="match status" value="1"/>
</dbReference>
<dbReference type="SUPFAM" id="SSF55874">
    <property type="entry name" value="ATPase domain of HSP90 chaperone/DNA topoisomerase II/histidine kinase"/>
    <property type="match status" value="1"/>
</dbReference>
<dbReference type="GO" id="GO:0005524">
    <property type="term" value="F:ATP binding"/>
    <property type="evidence" value="ECO:0007669"/>
    <property type="project" value="UniProtKB-UniRule"/>
</dbReference>
<dbReference type="GO" id="GO:0140662">
    <property type="term" value="F:ATP-dependent protein folding chaperone"/>
    <property type="evidence" value="ECO:0007669"/>
    <property type="project" value="InterPro"/>
</dbReference>
<evidence type="ECO:0000256" key="3">
    <source>
        <dbReference type="ARBA" id="ARBA00022840"/>
    </source>
</evidence>
<dbReference type="Pfam" id="PF00183">
    <property type="entry name" value="HSP90"/>
    <property type="match status" value="1"/>
</dbReference>
<dbReference type="GO" id="GO:0016887">
    <property type="term" value="F:ATP hydrolysis activity"/>
    <property type="evidence" value="ECO:0007669"/>
    <property type="project" value="InterPro"/>
</dbReference>
<feature type="binding site" evidence="6">
    <location>
        <position position="82"/>
    </location>
    <ligand>
        <name>ATP</name>
        <dbReference type="ChEBI" id="CHEBI:30616"/>
    </ligand>
</feature>
<comment type="similarity">
    <text evidence="1 5">Belongs to the heat shock protein 90 family.</text>
</comment>
<feature type="region of interest" description="A; substrate-binding" evidence="5">
    <location>
        <begin position="1"/>
        <end position="325"/>
    </location>
</feature>
<dbReference type="GO" id="GO:0005737">
    <property type="term" value="C:cytoplasm"/>
    <property type="evidence" value="ECO:0007669"/>
    <property type="project" value="UniProtKB-SubCell"/>
</dbReference>
<dbReference type="GO" id="GO:0051082">
    <property type="term" value="F:unfolded protein binding"/>
    <property type="evidence" value="ECO:0007669"/>
    <property type="project" value="UniProtKB-UniRule"/>
</dbReference>
<dbReference type="FunFam" id="3.30.230.80:FF:000004">
    <property type="entry name" value="Heat shock protein 75 kDa"/>
    <property type="match status" value="1"/>
</dbReference>
<dbReference type="HAMAP" id="MF_00505">
    <property type="entry name" value="HSP90"/>
    <property type="match status" value="1"/>
</dbReference>
<keyword evidence="3 5" id="KW-0067">ATP-binding</keyword>
<dbReference type="Gene3D" id="3.30.230.80">
    <property type="match status" value="1"/>
</dbReference>
<keyword evidence="8" id="KW-1185">Reference proteome</keyword>
<proteinExistence type="inferred from homology"/>
<evidence type="ECO:0000256" key="2">
    <source>
        <dbReference type="ARBA" id="ARBA00022741"/>
    </source>
</evidence>
<reference evidence="7 8" key="1">
    <citation type="submission" date="2020-07" db="EMBL/GenBank/DDBJ databases">
        <authorList>
            <person name="Feng X."/>
        </authorList>
    </citation>
    <scope>NUCLEOTIDE SEQUENCE [LARGE SCALE GENOMIC DNA]</scope>
    <source>
        <strain evidence="7 8">JCM14086</strain>
    </source>
</reference>
<comment type="subcellular location">
    <subcellularLocation>
        <location evidence="5">Cytoplasm</location>
    </subcellularLocation>
</comment>
<dbReference type="PIRSF" id="PIRSF002583">
    <property type="entry name" value="Hsp90"/>
    <property type="match status" value="1"/>
</dbReference>
<feature type="binding site" evidence="6">
    <location>
        <position position="325"/>
    </location>
    <ligand>
        <name>ATP</name>
        <dbReference type="ChEBI" id="CHEBI:30616"/>
    </ligand>
</feature>
<feature type="binding site" evidence="6">
    <location>
        <position position="95"/>
    </location>
    <ligand>
        <name>ATP</name>
        <dbReference type="ChEBI" id="CHEBI:30616"/>
    </ligand>
</feature>
<comment type="caution">
    <text evidence="7">The sequence shown here is derived from an EMBL/GenBank/DDBJ whole genome shotgun (WGS) entry which is preliminary data.</text>
</comment>
<gene>
    <name evidence="5 7" type="primary">htpG</name>
    <name evidence="7" type="ORF">H5P30_10005</name>
</gene>
<protein>
    <recommendedName>
        <fullName evidence="5">Chaperone protein HtpG</fullName>
    </recommendedName>
    <alternativeName>
        <fullName evidence="5">Heat shock protein HtpG</fullName>
    </alternativeName>
    <alternativeName>
        <fullName evidence="5">High temperature protein G</fullName>
    </alternativeName>
</protein>
<keyword evidence="5" id="KW-0346">Stress response</keyword>
<keyword evidence="2 5" id="KW-0547">Nucleotide-binding</keyword>
<dbReference type="NCBIfam" id="NF003555">
    <property type="entry name" value="PRK05218.1"/>
    <property type="match status" value="1"/>
</dbReference>
<dbReference type="PRINTS" id="PR00775">
    <property type="entry name" value="HEATSHOCK90"/>
</dbReference>
<feature type="binding site" evidence="6">
    <location>
        <position position="36"/>
    </location>
    <ligand>
        <name>ATP</name>
        <dbReference type="ChEBI" id="CHEBI:30616"/>
    </ligand>
</feature>
<dbReference type="RefSeq" id="WP_185692809.1">
    <property type="nucleotide sequence ID" value="NZ_JACHVA010000082.1"/>
</dbReference>
<accession>A0A7X1AYH9</accession>
<dbReference type="InterPro" id="IPR001404">
    <property type="entry name" value="Hsp90_fam"/>
</dbReference>
<comment type="function">
    <text evidence="5">Molecular chaperone. Has ATPase activity.</text>
</comment>
<evidence type="ECO:0000256" key="4">
    <source>
        <dbReference type="ARBA" id="ARBA00023186"/>
    </source>
</evidence>
<dbReference type="InterPro" id="IPR037196">
    <property type="entry name" value="HSP90_C"/>
</dbReference>
<organism evidence="7 8">
    <name type="scientific">Puniceicoccus vermicola</name>
    <dbReference type="NCBI Taxonomy" id="388746"/>
    <lineage>
        <taxon>Bacteria</taxon>
        <taxon>Pseudomonadati</taxon>
        <taxon>Verrucomicrobiota</taxon>
        <taxon>Opitutia</taxon>
        <taxon>Puniceicoccales</taxon>
        <taxon>Puniceicoccaceae</taxon>
        <taxon>Puniceicoccus</taxon>
    </lineage>
</organism>
<dbReference type="EMBL" id="JACHVA010000082">
    <property type="protein sequence ID" value="MBC2602109.1"/>
    <property type="molecule type" value="Genomic_DNA"/>
</dbReference>
<evidence type="ECO:0000313" key="8">
    <source>
        <dbReference type="Proteomes" id="UP000525652"/>
    </source>
</evidence>
<dbReference type="PANTHER" id="PTHR11528">
    <property type="entry name" value="HEAT SHOCK PROTEIN 90 FAMILY MEMBER"/>
    <property type="match status" value="1"/>
</dbReference>
<feature type="binding site" evidence="6">
    <location>
        <position position="40"/>
    </location>
    <ligand>
        <name>ATP</name>
        <dbReference type="ChEBI" id="CHEBI:30616"/>
    </ligand>
</feature>
<feature type="binding site" evidence="6">
    <location>
        <begin position="124"/>
        <end position="129"/>
    </location>
    <ligand>
        <name>ATP</name>
        <dbReference type="ChEBI" id="CHEBI:30616"/>
    </ligand>
</feature>
<dbReference type="Gene3D" id="1.20.120.790">
    <property type="entry name" value="Heat shock protein 90, C-terminal domain"/>
    <property type="match status" value="1"/>
</dbReference>
<keyword evidence="4 5" id="KW-0143">Chaperone</keyword>
<keyword evidence="5" id="KW-0963">Cytoplasm</keyword>
<dbReference type="InterPro" id="IPR020568">
    <property type="entry name" value="Ribosomal_Su5_D2-typ_SF"/>
</dbReference>
<comment type="subunit">
    <text evidence="5">Homodimer.</text>
</comment>
<sequence length="618" mass="69482">MSEKKPETREFQAEVKQVLDIVVHSLYTDREVFIRELVSNASDALEKLRHLQLTEKNVFDDSLEPEINVTTDEEAGTITIQDFGIGMNEAELVENLGTIAHSGSKAFLKAIKEGGSKNENLIGQFGVGFYSAFMVADEVLVYTHSWKPDEKGYCWKSDGSGVYEIEEADGQRRGAKIVVKLKEDQKEFSKSDRVKSVLENYSAFVPFPLNLNGEKINTVGALWLKSASEVTEEEYKEFYKFQANAFDEPRFWLHFSADAPLEINSLLFAPQQNMEQFGIGRMEPGVSLYCRKVLIDRHPEGLLPEWMRFVRGVVDSADLPLNISRESMQDSSIVRKLSKVLTRRFLKMLGEKDKKDPDAFRDFYQNFSQYLKEGVVSDASNRESIAKLLRYESSRTEAGKITSLADYVTRMSADQKDIYYLFGSSRQSIASGPYLEAFESRGLEVLFVTDPIDEFVMSHLGEFDGKKLVSADRQDVELPDAPESEGEALSQEEGDELSKWVKEKLGERVNDVVISKRLTESPAVVLNSDASMTPQMRRMMKAMNQDGGNMPESPVRFELNAKHPLIKSIASLKSTDQDLAASVAEQVFSGARLSAGLEDDSSKVVKGMNEILGKLLNR</sequence>
<feature type="region of interest" description="C" evidence="5">
    <location>
        <begin position="539"/>
        <end position="618"/>
    </location>
</feature>
<dbReference type="Pfam" id="PF13589">
    <property type="entry name" value="HATPase_c_3"/>
    <property type="match status" value="1"/>
</dbReference>
<dbReference type="FunFam" id="3.30.565.10:FF:000021">
    <property type="entry name" value="Heat shock protein 75 kDa, mitochondrial"/>
    <property type="match status" value="1"/>
</dbReference>
<dbReference type="Proteomes" id="UP000525652">
    <property type="component" value="Unassembled WGS sequence"/>
</dbReference>
<evidence type="ECO:0000256" key="1">
    <source>
        <dbReference type="ARBA" id="ARBA00008239"/>
    </source>
</evidence>
<evidence type="ECO:0000313" key="7">
    <source>
        <dbReference type="EMBL" id="MBC2602109.1"/>
    </source>
</evidence>
<dbReference type="InterPro" id="IPR036890">
    <property type="entry name" value="HATPase_C_sf"/>
</dbReference>
<dbReference type="Gene3D" id="3.40.50.11260">
    <property type="match status" value="1"/>
</dbReference>
<evidence type="ECO:0000256" key="5">
    <source>
        <dbReference type="HAMAP-Rule" id="MF_00505"/>
    </source>
</evidence>
<feature type="binding site" evidence="6">
    <location>
        <position position="87"/>
    </location>
    <ligand>
        <name>ATP</name>
        <dbReference type="ChEBI" id="CHEBI:30616"/>
    </ligand>
</feature>
<dbReference type="CDD" id="cd16927">
    <property type="entry name" value="HATPase_Hsp90-like"/>
    <property type="match status" value="1"/>
</dbReference>
<dbReference type="Gene3D" id="3.30.565.10">
    <property type="entry name" value="Histidine kinase-like ATPase, C-terminal domain"/>
    <property type="match status" value="1"/>
</dbReference>
<comment type="caution">
    <text evidence="5">Lacks conserved residue(s) required for the propagation of feature annotation.</text>
</comment>
<dbReference type="InterPro" id="IPR020575">
    <property type="entry name" value="Hsp90_N"/>
</dbReference>
<feature type="binding site" evidence="6">
    <location>
        <begin position="102"/>
        <end position="103"/>
    </location>
    <ligand>
        <name>ATP</name>
        <dbReference type="ChEBI" id="CHEBI:30616"/>
    </ligand>
</feature>
<evidence type="ECO:0000256" key="6">
    <source>
        <dbReference type="PIRSR" id="PIRSR002583-1"/>
    </source>
</evidence>
<name>A0A7X1AYH9_9BACT</name>